<name>A0A9P0M2G1_ACAOB</name>
<accession>A0A9P0M2G1</accession>
<proteinExistence type="predicted"/>
<organism evidence="2 3">
    <name type="scientific">Acanthoscelides obtectus</name>
    <name type="common">Bean weevil</name>
    <name type="synonym">Bruchus obtectus</name>
    <dbReference type="NCBI Taxonomy" id="200917"/>
    <lineage>
        <taxon>Eukaryota</taxon>
        <taxon>Metazoa</taxon>
        <taxon>Ecdysozoa</taxon>
        <taxon>Arthropoda</taxon>
        <taxon>Hexapoda</taxon>
        <taxon>Insecta</taxon>
        <taxon>Pterygota</taxon>
        <taxon>Neoptera</taxon>
        <taxon>Endopterygota</taxon>
        <taxon>Coleoptera</taxon>
        <taxon>Polyphaga</taxon>
        <taxon>Cucujiformia</taxon>
        <taxon>Chrysomeloidea</taxon>
        <taxon>Chrysomelidae</taxon>
        <taxon>Bruchinae</taxon>
        <taxon>Bruchini</taxon>
        <taxon>Acanthoscelides</taxon>
    </lineage>
</organism>
<reference evidence="2" key="1">
    <citation type="submission" date="2022-03" db="EMBL/GenBank/DDBJ databases">
        <authorList>
            <person name="Sayadi A."/>
        </authorList>
    </citation>
    <scope>NUCLEOTIDE SEQUENCE</scope>
</reference>
<sequence length="169" mass="19530">HNKRKHRPQNIPQTHRHRHQRGLAYAPLPVETGKSVAKNDKEATEMEKANIKVEHDLGSKKIELAQTTYGCFIKEEGVQFNNTDTANTVSDRVHNSRGTKANSCPTSVKCEGTREVFEMKDEKIELKKEVDDNKCQDIKNFDQRIIKKENEYMFKKENTENVSSRENQS</sequence>
<evidence type="ECO:0000313" key="2">
    <source>
        <dbReference type="EMBL" id="CAH2003481.1"/>
    </source>
</evidence>
<keyword evidence="3" id="KW-1185">Reference proteome</keyword>
<evidence type="ECO:0000256" key="1">
    <source>
        <dbReference type="SAM" id="MobiDB-lite"/>
    </source>
</evidence>
<gene>
    <name evidence="2" type="ORF">ACAOBT_LOCUS27438</name>
</gene>
<feature type="compositionally biased region" description="Basic residues" evidence="1">
    <location>
        <begin position="1"/>
        <end position="21"/>
    </location>
</feature>
<protein>
    <submittedName>
        <fullName evidence="2">Uncharacterized protein</fullName>
    </submittedName>
</protein>
<dbReference type="EMBL" id="CAKOFQ010007543">
    <property type="protein sequence ID" value="CAH2003481.1"/>
    <property type="molecule type" value="Genomic_DNA"/>
</dbReference>
<feature type="non-terminal residue" evidence="2">
    <location>
        <position position="1"/>
    </location>
</feature>
<evidence type="ECO:0000313" key="3">
    <source>
        <dbReference type="Proteomes" id="UP001152888"/>
    </source>
</evidence>
<comment type="caution">
    <text evidence="2">The sequence shown here is derived from an EMBL/GenBank/DDBJ whole genome shotgun (WGS) entry which is preliminary data.</text>
</comment>
<dbReference type="AlphaFoldDB" id="A0A9P0M2G1"/>
<feature type="region of interest" description="Disordered" evidence="1">
    <location>
        <begin position="1"/>
        <end position="22"/>
    </location>
</feature>
<dbReference type="Proteomes" id="UP001152888">
    <property type="component" value="Unassembled WGS sequence"/>
</dbReference>